<protein>
    <recommendedName>
        <fullName evidence="3">SRPBCC family protein</fullName>
    </recommendedName>
</protein>
<evidence type="ECO:0000313" key="2">
    <source>
        <dbReference type="Proteomes" id="UP001275436"/>
    </source>
</evidence>
<sequence length="148" mass="17126">MVRFSNTLTIASDAKEIFQYLANIENYTVWNYAVKEISKVDFKEGKVGSKYQLLRNMGLQSFEEIEIIECLPNENLTFEASGNIFSYTMMYELEQQSQGTLLINKVEMKSSAKNRIMIKMMQNNIKKSVNKNLHVLKNILEKRGVVLV</sequence>
<dbReference type="Gene3D" id="3.30.530.20">
    <property type="match status" value="1"/>
</dbReference>
<dbReference type="SUPFAM" id="SSF55961">
    <property type="entry name" value="Bet v1-like"/>
    <property type="match status" value="1"/>
</dbReference>
<name>A0ABQ5TEF3_9BACI</name>
<evidence type="ECO:0008006" key="3">
    <source>
        <dbReference type="Google" id="ProtNLM"/>
    </source>
</evidence>
<gene>
    <name evidence="1" type="ORF">MACH08_02260</name>
</gene>
<keyword evidence="2" id="KW-1185">Reference proteome</keyword>
<reference evidence="1 2" key="1">
    <citation type="submission" date="2023-02" db="EMBL/GenBank/DDBJ databases">
        <title>Oceanobacillus kimchii IFOP_LL358 isolated form Alexandrium catenella lab strain.</title>
        <authorList>
            <person name="Gajardo G."/>
            <person name="Ueki S."/>
            <person name="Maruyama F."/>
        </authorList>
    </citation>
    <scope>NUCLEOTIDE SEQUENCE [LARGE SCALE GENOMIC DNA]</scope>
    <source>
        <strain evidence="1 2">IFOP_LL358</strain>
    </source>
</reference>
<dbReference type="EMBL" id="BSKO01000001">
    <property type="protein sequence ID" value="GLO64442.1"/>
    <property type="molecule type" value="Genomic_DNA"/>
</dbReference>
<organism evidence="1 2">
    <name type="scientific">Oceanobacillus kimchii</name>
    <dbReference type="NCBI Taxonomy" id="746691"/>
    <lineage>
        <taxon>Bacteria</taxon>
        <taxon>Bacillati</taxon>
        <taxon>Bacillota</taxon>
        <taxon>Bacilli</taxon>
        <taxon>Bacillales</taxon>
        <taxon>Bacillaceae</taxon>
        <taxon>Oceanobacillus</taxon>
    </lineage>
</organism>
<accession>A0ABQ5TEF3</accession>
<dbReference type="InterPro" id="IPR023393">
    <property type="entry name" value="START-like_dom_sf"/>
</dbReference>
<proteinExistence type="predicted"/>
<dbReference type="Proteomes" id="UP001275436">
    <property type="component" value="Unassembled WGS sequence"/>
</dbReference>
<evidence type="ECO:0000313" key="1">
    <source>
        <dbReference type="EMBL" id="GLO64442.1"/>
    </source>
</evidence>
<comment type="caution">
    <text evidence="1">The sequence shown here is derived from an EMBL/GenBank/DDBJ whole genome shotgun (WGS) entry which is preliminary data.</text>
</comment>
<dbReference type="RefSeq" id="WP_069686236.1">
    <property type="nucleotide sequence ID" value="NZ_BSKO01000001.1"/>
</dbReference>